<proteinExistence type="predicted"/>
<dbReference type="InterPro" id="IPR036397">
    <property type="entry name" value="RNaseH_sf"/>
</dbReference>
<evidence type="ECO:0000256" key="4">
    <source>
        <dbReference type="SAM" id="MobiDB-lite"/>
    </source>
</evidence>
<feature type="region of interest" description="Disordered" evidence="4">
    <location>
        <begin position="27"/>
        <end position="48"/>
    </location>
</feature>
<dbReference type="GO" id="GO:0004527">
    <property type="term" value="F:exonuclease activity"/>
    <property type="evidence" value="ECO:0007669"/>
    <property type="project" value="UniProtKB-KW"/>
</dbReference>
<reference evidence="6" key="1">
    <citation type="journal article" date="2020" name="G3 (Bethesda)">
        <title>High-Quality Assemblies for Three Invasive Social Wasps from the &lt;i&gt;Vespula&lt;/i&gt; Genus.</title>
        <authorList>
            <person name="Harrop T.W.R."/>
            <person name="Guhlin J."/>
            <person name="McLaughlin G.M."/>
            <person name="Permina E."/>
            <person name="Stockwell P."/>
            <person name="Gilligan J."/>
            <person name="Le Lec M.F."/>
            <person name="Gruber M.A.M."/>
            <person name="Quinn O."/>
            <person name="Lovegrove M."/>
            <person name="Duncan E.J."/>
            <person name="Remnant E.J."/>
            <person name="Van Eeckhoven J."/>
            <person name="Graham B."/>
            <person name="Knapp R.A."/>
            <person name="Langford K.W."/>
            <person name="Kronenberg Z."/>
            <person name="Press M.O."/>
            <person name="Eacker S.M."/>
            <person name="Wilson-Rankin E.E."/>
            <person name="Purcell J."/>
            <person name="Lester P.J."/>
            <person name="Dearden P.K."/>
        </authorList>
    </citation>
    <scope>NUCLEOTIDE SEQUENCE</scope>
    <source>
        <strain evidence="6">Marl-1</strain>
    </source>
</reference>
<evidence type="ECO:0000256" key="3">
    <source>
        <dbReference type="ARBA" id="ARBA00022839"/>
    </source>
</evidence>
<sequence length="613" mass="69832">MAALLEIIKLNDKDREVKTLALKQTEAGQTNSVNHSDESHGILNDESPNRKRSCCIALDETHDGRNNEIKDKVYSIEEDEECTNKKPRLSGEDYAKLKKELRERKKILKTKPRLQLKQAGENASLNTHSQNADRIPLFLSDIQHLLLYSLLGHHSPYAPTRWCQLEKYNKVTHTIVFIVEGLSLYHFMAYESIFFHITNNLEFRLEVMTPAAYGGSIIEELVAVPLTGTQSDKLIKQFGSLDIALQNATDIIQLLKTVFPMHMATINSTNRNSNLPPTDKFSRTQLLLSLQQMVEENYPVPLKGELAKKYGEYIFTKDNYFEATAKSPMFALDCEMCRTITGNLELTRISLVDESFNVVYETLVKPNNQIIDYLTQYSDCILVGQSLNSDLHTLRMMHPYIIDTSVIFNITGERKRKTKLQILAGKFLGESIQQGNSGHCSTEDSIASMKLTQLKLANSIDYGDAVLRGQWDMYALKMETAKEQRTATIIGTEQVMNEYSKYFKSSSLNVRNDENYNEGDQIRLVIADNDEQAVTRASEIALQHQFIVCHVKIREEQLQNEHIEKTFRTVNKWIYKLWQQMAVHGLACVVFSGQENAANGACFLDVKKCVAEK</sequence>
<evidence type="ECO:0000259" key="5">
    <source>
        <dbReference type="SMART" id="SM00479"/>
    </source>
</evidence>
<comment type="caution">
    <text evidence="6">The sequence shown here is derived from an EMBL/GenBank/DDBJ whole genome shotgun (WGS) entry which is preliminary data.</text>
</comment>
<dbReference type="InterPro" id="IPR013520">
    <property type="entry name" value="Ribonucl_H"/>
</dbReference>
<dbReference type="InterPro" id="IPR047021">
    <property type="entry name" value="REXO1/3/4-like"/>
</dbReference>
<evidence type="ECO:0000313" key="6">
    <source>
        <dbReference type="EMBL" id="KAF7390985.1"/>
    </source>
</evidence>
<dbReference type="GO" id="GO:0005634">
    <property type="term" value="C:nucleus"/>
    <property type="evidence" value="ECO:0007669"/>
    <property type="project" value="TreeGrafter"/>
</dbReference>
<keyword evidence="3" id="KW-0269">Exonuclease</keyword>
<gene>
    <name evidence="6" type="ORF">HZH66_009465</name>
</gene>
<keyword evidence="1" id="KW-0540">Nuclease</keyword>
<evidence type="ECO:0000256" key="1">
    <source>
        <dbReference type="ARBA" id="ARBA00022722"/>
    </source>
</evidence>
<protein>
    <recommendedName>
        <fullName evidence="5">Exonuclease domain-containing protein</fullName>
    </recommendedName>
</protein>
<dbReference type="CDD" id="cd06145">
    <property type="entry name" value="REX1_like"/>
    <property type="match status" value="1"/>
</dbReference>
<dbReference type="SMART" id="SM00479">
    <property type="entry name" value="EXOIII"/>
    <property type="match status" value="1"/>
</dbReference>
<evidence type="ECO:0000256" key="2">
    <source>
        <dbReference type="ARBA" id="ARBA00022801"/>
    </source>
</evidence>
<accession>A0A834JN24</accession>
<dbReference type="Gene3D" id="3.30.420.10">
    <property type="entry name" value="Ribonuclease H-like superfamily/Ribonuclease H"/>
    <property type="match status" value="2"/>
</dbReference>
<keyword evidence="7" id="KW-1185">Reference proteome</keyword>
<dbReference type="InterPro" id="IPR012337">
    <property type="entry name" value="RNaseH-like_sf"/>
</dbReference>
<dbReference type="PANTHER" id="PTHR12801:SF82">
    <property type="entry name" value="RNA EXONUCLEASE 5"/>
    <property type="match status" value="1"/>
</dbReference>
<dbReference type="PANTHER" id="PTHR12801">
    <property type="entry name" value="RNA EXONUCLEASE REXO1 / RECO3 FAMILY MEMBER-RELATED"/>
    <property type="match status" value="1"/>
</dbReference>
<evidence type="ECO:0000313" key="7">
    <source>
        <dbReference type="Proteomes" id="UP000614350"/>
    </source>
</evidence>
<name>A0A834JN24_VESVU</name>
<dbReference type="Proteomes" id="UP000614350">
    <property type="component" value="Unassembled WGS sequence"/>
</dbReference>
<dbReference type="GO" id="GO:0003676">
    <property type="term" value="F:nucleic acid binding"/>
    <property type="evidence" value="ECO:0007669"/>
    <property type="project" value="InterPro"/>
</dbReference>
<dbReference type="InterPro" id="IPR034922">
    <property type="entry name" value="REX1-like_exo"/>
</dbReference>
<dbReference type="EMBL" id="JACSEA010000010">
    <property type="protein sequence ID" value="KAF7390985.1"/>
    <property type="molecule type" value="Genomic_DNA"/>
</dbReference>
<dbReference type="SUPFAM" id="SSF53098">
    <property type="entry name" value="Ribonuclease H-like"/>
    <property type="match status" value="1"/>
</dbReference>
<dbReference type="AlphaFoldDB" id="A0A834JN24"/>
<feature type="domain" description="Exonuclease" evidence="5">
    <location>
        <begin position="328"/>
        <end position="461"/>
    </location>
</feature>
<organism evidence="6 7">
    <name type="scientific">Vespula vulgaris</name>
    <name type="common">Yellow jacket</name>
    <name type="synonym">Wasp</name>
    <dbReference type="NCBI Taxonomy" id="7454"/>
    <lineage>
        <taxon>Eukaryota</taxon>
        <taxon>Metazoa</taxon>
        <taxon>Ecdysozoa</taxon>
        <taxon>Arthropoda</taxon>
        <taxon>Hexapoda</taxon>
        <taxon>Insecta</taxon>
        <taxon>Pterygota</taxon>
        <taxon>Neoptera</taxon>
        <taxon>Endopterygota</taxon>
        <taxon>Hymenoptera</taxon>
        <taxon>Apocrita</taxon>
        <taxon>Aculeata</taxon>
        <taxon>Vespoidea</taxon>
        <taxon>Vespidae</taxon>
        <taxon>Vespinae</taxon>
        <taxon>Vespula</taxon>
    </lineage>
</organism>
<keyword evidence="2" id="KW-0378">Hydrolase</keyword>